<evidence type="ECO:0000256" key="3">
    <source>
        <dbReference type="ARBA" id="ARBA00010772"/>
    </source>
</evidence>
<dbReference type="SUPFAM" id="SSF51182">
    <property type="entry name" value="RmlC-like cupins"/>
    <property type="match status" value="1"/>
</dbReference>
<dbReference type="GO" id="GO:0004476">
    <property type="term" value="F:mannose-6-phosphate isomerase activity"/>
    <property type="evidence" value="ECO:0007669"/>
    <property type="project" value="UniProtKB-EC"/>
</dbReference>
<sequence length="400" mass="45249">MDLPEIFKIKGVMQNYSWGGECFLPHLVGIQPDGNTYAEYWMGDHIKGPSIVENNGQSLKELIEQKPIELLGYPVFKKFGRLPYLFKVLDVNDMLSIQVHPSKKEAEKGYTKENEKGIPLNSSYRNYKDNNHKPEIMVALSEFWLLHGFLSDNDLGDNLKQVPELAHLLPVFKEGSIKKLYQQVMLEPQSETDKVLSALKSRLLSSKLEWNKSSPEYWAKKAFESFCIDNKMDKGIYSIFFFNIVKLNPGEAIFQDAGIPHAYLEGQNMELMANSDNVLRGGLTQKNVDVPELLRNIKFESILPVKLEGELQSDNIERVYKSPAKDFELSQLSLSVDSLYSSISNNLEIFIVLEGEVVVSGHSLLKLNKGEVFGVKAGAKYTLKSNESAIIYKAKCPVEL</sequence>
<dbReference type="InterPro" id="IPR011051">
    <property type="entry name" value="RmlC_Cupin_sf"/>
</dbReference>
<dbReference type="InterPro" id="IPR018050">
    <property type="entry name" value="Pmannose_isomerase-type1_CS"/>
</dbReference>
<comment type="similarity">
    <text evidence="3">Belongs to the mannose-6-phosphate isomerase type 1 family.</text>
</comment>
<feature type="domain" description="Phosphomannose isomerase type I catalytic" evidence="8">
    <location>
        <begin position="6"/>
        <end position="149"/>
    </location>
</feature>
<keyword evidence="5" id="KW-0479">Metal-binding</keyword>
<dbReference type="PIRSF" id="PIRSF001480">
    <property type="entry name" value="Mannose-6-phosphate_isomerase"/>
    <property type="match status" value="1"/>
</dbReference>
<dbReference type="RefSeq" id="WP_266054495.1">
    <property type="nucleotide sequence ID" value="NZ_JAPFQN010000001.1"/>
</dbReference>
<dbReference type="Pfam" id="PF20511">
    <property type="entry name" value="PMI_typeI_cat"/>
    <property type="match status" value="1"/>
</dbReference>
<dbReference type="InterPro" id="IPR001250">
    <property type="entry name" value="Man6P_Isoase-1"/>
</dbReference>
<dbReference type="EMBL" id="JAPFQN010000001">
    <property type="protein sequence ID" value="MCX2742259.1"/>
    <property type="molecule type" value="Genomic_DNA"/>
</dbReference>
<keyword evidence="7 9" id="KW-0413">Isomerase</keyword>
<comment type="cofactor">
    <cofactor evidence="2">
        <name>Zn(2+)</name>
        <dbReference type="ChEBI" id="CHEBI:29105"/>
    </cofactor>
</comment>
<dbReference type="InterPro" id="IPR016305">
    <property type="entry name" value="Mannose-6-P_Isomerase"/>
</dbReference>
<dbReference type="PRINTS" id="PR00714">
    <property type="entry name" value="MAN6PISMRASE"/>
</dbReference>
<dbReference type="PROSITE" id="PS00965">
    <property type="entry name" value="PMI_I_1"/>
    <property type="match status" value="1"/>
</dbReference>
<evidence type="ECO:0000256" key="2">
    <source>
        <dbReference type="ARBA" id="ARBA00001947"/>
    </source>
</evidence>
<evidence type="ECO:0000256" key="7">
    <source>
        <dbReference type="ARBA" id="ARBA00023235"/>
    </source>
</evidence>
<proteinExistence type="inferred from homology"/>
<dbReference type="CDD" id="cd07011">
    <property type="entry name" value="cupin_PMI_type_I_N"/>
    <property type="match status" value="1"/>
</dbReference>
<evidence type="ECO:0000313" key="9">
    <source>
        <dbReference type="EMBL" id="MCX2742259.1"/>
    </source>
</evidence>
<dbReference type="InterPro" id="IPR046457">
    <property type="entry name" value="PMI_typeI_cat"/>
</dbReference>
<dbReference type="Gene3D" id="2.60.120.10">
    <property type="entry name" value="Jelly Rolls"/>
    <property type="match status" value="2"/>
</dbReference>
<protein>
    <recommendedName>
        <fullName evidence="4">mannose-6-phosphate isomerase</fullName>
        <ecNumber evidence="4">5.3.1.8</ecNumber>
    </recommendedName>
</protein>
<gene>
    <name evidence="9" type="primary">manA</name>
    <name evidence="9" type="ORF">OO013_00200</name>
</gene>
<organism evidence="9 10">
    <name type="scientific">Mangrovivirga halotolerans</name>
    <dbReference type="NCBI Taxonomy" id="2993936"/>
    <lineage>
        <taxon>Bacteria</taxon>
        <taxon>Pseudomonadati</taxon>
        <taxon>Bacteroidota</taxon>
        <taxon>Cytophagia</taxon>
        <taxon>Cytophagales</taxon>
        <taxon>Mangrovivirgaceae</taxon>
        <taxon>Mangrovivirga</taxon>
    </lineage>
</organism>
<evidence type="ECO:0000256" key="1">
    <source>
        <dbReference type="ARBA" id="ARBA00000757"/>
    </source>
</evidence>
<keyword evidence="6" id="KW-0862">Zinc</keyword>
<evidence type="ECO:0000256" key="6">
    <source>
        <dbReference type="ARBA" id="ARBA00022833"/>
    </source>
</evidence>
<reference evidence="9 10" key="1">
    <citation type="submission" date="2022-11" db="EMBL/GenBank/DDBJ databases">
        <title>The characterization of three novel Bacteroidetes species and genomic analysis of their roles in tidal elemental geochemical cycles.</title>
        <authorList>
            <person name="Ma K."/>
        </authorList>
    </citation>
    <scope>NUCLEOTIDE SEQUENCE [LARGE SCALE GENOMIC DNA]</scope>
    <source>
        <strain evidence="9 10">M17</strain>
    </source>
</reference>
<evidence type="ECO:0000259" key="8">
    <source>
        <dbReference type="Pfam" id="PF20511"/>
    </source>
</evidence>
<name>A0ABT3RKC5_9BACT</name>
<evidence type="ECO:0000313" key="10">
    <source>
        <dbReference type="Proteomes" id="UP001209885"/>
    </source>
</evidence>
<evidence type="ECO:0000256" key="4">
    <source>
        <dbReference type="ARBA" id="ARBA00011956"/>
    </source>
</evidence>
<accession>A0ABT3RKC5</accession>
<keyword evidence="10" id="KW-1185">Reference proteome</keyword>
<dbReference type="PANTHER" id="PTHR10309:SF0">
    <property type="entry name" value="MANNOSE-6-PHOSPHATE ISOMERASE"/>
    <property type="match status" value="1"/>
</dbReference>
<dbReference type="PANTHER" id="PTHR10309">
    <property type="entry name" value="MANNOSE-6-PHOSPHATE ISOMERASE"/>
    <property type="match status" value="1"/>
</dbReference>
<comment type="catalytic activity">
    <reaction evidence="1">
        <text>D-mannose 6-phosphate = D-fructose 6-phosphate</text>
        <dbReference type="Rhea" id="RHEA:12356"/>
        <dbReference type="ChEBI" id="CHEBI:58735"/>
        <dbReference type="ChEBI" id="CHEBI:61527"/>
        <dbReference type="EC" id="5.3.1.8"/>
    </reaction>
</comment>
<comment type="caution">
    <text evidence="9">The sequence shown here is derived from an EMBL/GenBank/DDBJ whole genome shotgun (WGS) entry which is preliminary data.</text>
</comment>
<dbReference type="Proteomes" id="UP001209885">
    <property type="component" value="Unassembled WGS sequence"/>
</dbReference>
<dbReference type="Gene3D" id="1.10.441.10">
    <property type="entry name" value="Phosphomannose Isomerase, domain 2"/>
    <property type="match status" value="1"/>
</dbReference>
<dbReference type="InterPro" id="IPR014710">
    <property type="entry name" value="RmlC-like_jellyroll"/>
</dbReference>
<dbReference type="NCBIfam" id="TIGR00218">
    <property type="entry name" value="manA"/>
    <property type="match status" value="1"/>
</dbReference>
<evidence type="ECO:0000256" key="5">
    <source>
        <dbReference type="ARBA" id="ARBA00022723"/>
    </source>
</evidence>
<dbReference type="EC" id="5.3.1.8" evidence="4"/>